<evidence type="ECO:0000256" key="6">
    <source>
        <dbReference type="ARBA" id="ARBA00022723"/>
    </source>
</evidence>
<dbReference type="PANTHER" id="PTHR31120:SF6">
    <property type="entry name" value="METALLOPROTEASE TIKI HOMOLOG"/>
    <property type="match status" value="1"/>
</dbReference>
<keyword evidence="11" id="KW-0472">Membrane</keyword>
<comment type="cofactor">
    <cofactor evidence="2">
        <name>Co(2+)</name>
        <dbReference type="ChEBI" id="CHEBI:48828"/>
    </cofactor>
</comment>
<evidence type="ECO:0000256" key="9">
    <source>
        <dbReference type="ARBA" id="ARBA00022989"/>
    </source>
</evidence>
<keyword evidence="7 13" id="KW-0732">Signal</keyword>
<feature type="signal peptide" evidence="13">
    <location>
        <begin position="1"/>
        <end position="19"/>
    </location>
</feature>
<dbReference type="InterPro" id="IPR002816">
    <property type="entry name" value="TraB/PrgY/GumN_fam"/>
</dbReference>
<keyword evidence="15" id="KW-1185">Reference proteome</keyword>
<evidence type="ECO:0000256" key="11">
    <source>
        <dbReference type="ARBA" id="ARBA00023136"/>
    </source>
</evidence>
<dbReference type="EMBL" id="JBHUPD010000004">
    <property type="protein sequence ID" value="MFD2874617.1"/>
    <property type="molecule type" value="Genomic_DNA"/>
</dbReference>
<evidence type="ECO:0000256" key="8">
    <source>
        <dbReference type="ARBA" id="ARBA00022801"/>
    </source>
</evidence>
<keyword evidence="9" id="KW-1133">Transmembrane helix</keyword>
<evidence type="ECO:0000256" key="2">
    <source>
        <dbReference type="ARBA" id="ARBA00001941"/>
    </source>
</evidence>
<dbReference type="Proteomes" id="UP001597557">
    <property type="component" value="Unassembled WGS sequence"/>
</dbReference>
<evidence type="ECO:0000256" key="3">
    <source>
        <dbReference type="ARBA" id="ARBA00004479"/>
    </source>
</evidence>
<name>A0ABW5YH32_9SPHI</name>
<keyword evidence="8" id="KW-0378">Hydrolase</keyword>
<dbReference type="RefSeq" id="WP_377189637.1">
    <property type="nucleotide sequence ID" value="NZ_JBHUPD010000004.1"/>
</dbReference>
<comment type="cofactor">
    <cofactor evidence="1">
        <name>Mn(2+)</name>
        <dbReference type="ChEBI" id="CHEBI:29035"/>
    </cofactor>
</comment>
<comment type="caution">
    <text evidence="14">The sequence shown here is derived from an EMBL/GenBank/DDBJ whole genome shotgun (WGS) entry which is preliminary data.</text>
</comment>
<keyword evidence="6" id="KW-0479">Metal-binding</keyword>
<organism evidence="14 15">
    <name type="scientific">Mucilaginibacter ximonensis</name>
    <dbReference type="NCBI Taxonomy" id="538021"/>
    <lineage>
        <taxon>Bacteria</taxon>
        <taxon>Pseudomonadati</taxon>
        <taxon>Bacteroidota</taxon>
        <taxon>Sphingobacteriia</taxon>
        <taxon>Sphingobacteriales</taxon>
        <taxon>Sphingobacteriaceae</taxon>
        <taxon>Mucilaginibacter</taxon>
    </lineage>
</organism>
<gene>
    <name evidence="14" type="ORF">ACFS5N_19185</name>
</gene>
<sequence length="289" mass="32513">MKKIILTLFCLLVLAKTHAQTNNNSLLWEISGNGLKSSSYLFGTYHLVGKNLVDSLPEIRTRFNTCDAVVGEIVMDSTMVMKLMPYMMAPDSATLDKVFTPAEYLQIDSCIKQIIHVDAKAFNRFKPSAVATMIATLSAPNVISPTNPAVDMYLQQEGKRRNEKIIGLETMQQQAEMLLNAPMPEQKKQLLATVKKKDRLRTEAVKMFEIYRHQDLAGLAKMLDKNDELTPDQTEKLLKNRNLNWMTQLPEIMGQQPTFIAVGAGHLVGQYGLINQLKLKGYKVTPVKI</sequence>
<accession>A0ABW5YH32</accession>
<evidence type="ECO:0000313" key="14">
    <source>
        <dbReference type="EMBL" id="MFD2874617.1"/>
    </source>
</evidence>
<evidence type="ECO:0000256" key="10">
    <source>
        <dbReference type="ARBA" id="ARBA00023049"/>
    </source>
</evidence>
<keyword evidence="5" id="KW-0812">Transmembrane</keyword>
<evidence type="ECO:0000313" key="15">
    <source>
        <dbReference type="Proteomes" id="UP001597557"/>
    </source>
</evidence>
<dbReference type="PANTHER" id="PTHR31120">
    <property type="entry name" value="METALLOPROTEASE TIKI"/>
    <property type="match status" value="1"/>
</dbReference>
<feature type="chain" id="PRO_5046087697" evidence="13">
    <location>
        <begin position="20"/>
        <end position="289"/>
    </location>
</feature>
<comment type="subcellular location">
    <subcellularLocation>
        <location evidence="3">Membrane</location>
        <topology evidence="3">Single-pass type I membrane protein</topology>
    </subcellularLocation>
</comment>
<evidence type="ECO:0000256" key="13">
    <source>
        <dbReference type="SAM" id="SignalP"/>
    </source>
</evidence>
<evidence type="ECO:0000256" key="1">
    <source>
        <dbReference type="ARBA" id="ARBA00001936"/>
    </source>
</evidence>
<reference evidence="15" key="1">
    <citation type="journal article" date="2019" name="Int. J. Syst. Evol. Microbiol.">
        <title>The Global Catalogue of Microorganisms (GCM) 10K type strain sequencing project: providing services to taxonomists for standard genome sequencing and annotation.</title>
        <authorList>
            <consortium name="The Broad Institute Genomics Platform"/>
            <consortium name="The Broad Institute Genome Sequencing Center for Infectious Disease"/>
            <person name="Wu L."/>
            <person name="Ma J."/>
        </authorList>
    </citation>
    <scope>NUCLEOTIDE SEQUENCE [LARGE SCALE GENOMIC DNA]</scope>
    <source>
        <strain evidence="15">KCTC 22437</strain>
    </source>
</reference>
<proteinExistence type="predicted"/>
<dbReference type="CDD" id="cd14789">
    <property type="entry name" value="Tiki"/>
    <property type="match status" value="1"/>
</dbReference>
<evidence type="ECO:0000256" key="4">
    <source>
        <dbReference type="ARBA" id="ARBA00022670"/>
    </source>
</evidence>
<evidence type="ECO:0000256" key="12">
    <source>
        <dbReference type="ARBA" id="ARBA00023180"/>
    </source>
</evidence>
<keyword evidence="12" id="KW-0325">Glycoprotein</keyword>
<dbReference type="Pfam" id="PF01963">
    <property type="entry name" value="TraB_PrgY_gumN"/>
    <property type="match status" value="1"/>
</dbReference>
<evidence type="ECO:0000256" key="5">
    <source>
        <dbReference type="ARBA" id="ARBA00022692"/>
    </source>
</evidence>
<keyword evidence="4" id="KW-0645">Protease</keyword>
<dbReference type="InterPro" id="IPR040230">
    <property type="entry name" value="TIKI1/2-like"/>
</dbReference>
<protein>
    <submittedName>
        <fullName evidence="14">TraB/GumN family protein</fullName>
    </submittedName>
</protein>
<keyword evidence="10" id="KW-0482">Metalloprotease</keyword>
<evidence type="ECO:0000256" key="7">
    <source>
        <dbReference type="ARBA" id="ARBA00022729"/>
    </source>
</evidence>